<dbReference type="GO" id="GO:0004672">
    <property type="term" value="F:protein kinase activity"/>
    <property type="evidence" value="ECO:0007669"/>
    <property type="project" value="InterPro"/>
</dbReference>
<protein>
    <recommendedName>
        <fullName evidence="5">Protein kinase domain-containing protein</fullName>
    </recommendedName>
</protein>
<dbReference type="InterPro" id="IPR008271">
    <property type="entry name" value="Ser/Thr_kinase_AS"/>
</dbReference>
<dbReference type="OrthoDB" id="10264738at2759"/>
<feature type="region of interest" description="Disordered" evidence="3">
    <location>
        <begin position="274"/>
        <end position="305"/>
    </location>
</feature>
<evidence type="ECO:0000256" key="1">
    <source>
        <dbReference type="ARBA" id="ARBA00022741"/>
    </source>
</evidence>
<proteinExistence type="predicted"/>
<dbReference type="SUPFAM" id="SSF56112">
    <property type="entry name" value="Protein kinase-like (PK-like)"/>
    <property type="match status" value="1"/>
</dbReference>
<dbReference type="AlphaFoldDB" id="A0A8J5XK87"/>
<dbReference type="Proteomes" id="UP000751190">
    <property type="component" value="Unassembled WGS sequence"/>
</dbReference>
<evidence type="ECO:0000259" key="5">
    <source>
        <dbReference type="PROSITE" id="PS50011"/>
    </source>
</evidence>
<evidence type="ECO:0000313" key="6">
    <source>
        <dbReference type="EMBL" id="KAG8470816.1"/>
    </source>
</evidence>
<dbReference type="SMART" id="SM00220">
    <property type="entry name" value="S_TKc"/>
    <property type="match status" value="1"/>
</dbReference>
<keyword evidence="2" id="KW-0067">ATP-binding</keyword>
<reference evidence="6" key="1">
    <citation type="submission" date="2021-05" db="EMBL/GenBank/DDBJ databases">
        <title>The genome of the haptophyte Pavlova lutheri (Diacronema luteri, Pavlovales) - a model for lipid biosynthesis in eukaryotic algae.</title>
        <authorList>
            <person name="Hulatt C.J."/>
            <person name="Posewitz M.C."/>
        </authorList>
    </citation>
    <scope>NUCLEOTIDE SEQUENCE</scope>
    <source>
        <strain evidence="6">NIVA-4/92</strain>
    </source>
</reference>
<feature type="region of interest" description="Disordered" evidence="3">
    <location>
        <begin position="365"/>
        <end position="391"/>
    </location>
</feature>
<feature type="domain" description="Protein kinase" evidence="5">
    <location>
        <begin position="121"/>
        <end position="645"/>
    </location>
</feature>
<name>A0A8J5XK87_DIALT</name>
<gene>
    <name evidence="6" type="ORF">KFE25_009237</name>
</gene>
<keyword evidence="4" id="KW-0732">Signal</keyword>
<evidence type="ECO:0000256" key="3">
    <source>
        <dbReference type="SAM" id="MobiDB-lite"/>
    </source>
</evidence>
<dbReference type="InterPro" id="IPR011009">
    <property type="entry name" value="Kinase-like_dom_sf"/>
</dbReference>
<dbReference type="GO" id="GO:0005524">
    <property type="term" value="F:ATP binding"/>
    <property type="evidence" value="ECO:0007669"/>
    <property type="project" value="UniProtKB-KW"/>
</dbReference>
<evidence type="ECO:0000256" key="2">
    <source>
        <dbReference type="ARBA" id="ARBA00022840"/>
    </source>
</evidence>
<evidence type="ECO:0000313" key="7">
    <source>
        <dbReference type="Proteomes" id="UP000751190"/>
    </source>
</evidence>
<sequence>MHPGRLVDALVVAVMAAARGSDAADMLLTDDDGTQPGHYTLIERLSSPVATAALTTWAPRYADEHALMLVRRVMPTPLPLPLVPSDALSWMTHVLSWSSHLLGHPALSDADAEVLRCRPFYYLEQQLARGGHGEVWRAMSSTPRHGAYSFILKRISRDATGDAHYRSGLREAHFGRKLRGLPHVGRFVEAFRATTRGEAGQTLSVDGELRAADPLDGASLWLAFFDEGASLHDLMHELSAPAGERQPDGEGDAGGGGGKVRRAVNLSEAVATARAWPRGGGADEGGRTSDDALERAAPHAAEAGAPEAAASLSALGWLAAPLGVRTRGGGGGGREMQPSSACALAAATAAAKVTTAAAADANAIGAGGAQRGPDARDERTRGARASAGAPPPVRFVVPSALWRRTRTHSDGQAVLREMMRQLLAALAQLHARGIVHRDLKPSNLIVRLEPTSAEPRTTPRADDLGLRLRIIDFGSALDAEALANERLYPPGADPADGETAAYSAPEIALQDGAPIGARAPAYDLWSVGVILLELLLGSADVFTPDARTHAIIAIALGDAPPAVQRRAALAHAWGRLGILSPASRRGASDAEREAARSSFIAAVRERDPLPAFAISERALDLAFQLLQWEPTRRIAAEDALAHPFFHAPSSAAQMGLVAASPGVRSFSSRGKASDASRQ</sequence>
<feature type="region of interest" description="Disordered" evidence="3">
    <location>
        <begin position="241"/>
        <end position="260"/>
    </location>
</feature>
<dbReference type="PROSITE" id="PS00108">
    <property type="entry name" value="PROTEIN_KINASE_ST"/>
    <property type="match status" value="1"/>
</dbReference>
<keyword evidence="1" id="KW-0547">Nucleotide-binding</keyword>
<keyword evidence="7" id="KW-1185">Reference proteome</keyword>
<dbReference type="Gene3D" id="1.10.510.10">
    <property type="entry name" value="Transferase(Phosphotransferase) domain 1"/>
    <property type="match status" value="1"/>
</dbReference>
<organism evidence="6 7">
    <name type="scientific">Diacronema lutheri</name>
    <name type="common">Unicellular marine alga</name>
    <name type="synonym">Monochrysis lutheri</name>
    <dbReference type="NCBI Taxonomy" id="2081491"/>
    <lineage>
        <taxon>Eukaryota</taxon>
        <taxon>Haptista</taxon>
        <taxon>Haptophyta</taxon>
        <taxon>Pavlovophyceae</taxon>
        <taxon>Pavlovales</taxon>
        <taxon>Pavlovaceae</taxon>
        <taxon>Diacronema</taxon>
    </lineage>
</organism>
<dbReference type="PROSITE" id="PS50011">
    <property type="entry name" value="PROTEIN_KINASE_DOM"/>
    <property type="match status" value="1"/>
</dbReference>
<feature type="signal peptide" evidence="4">
    <location>
        <begin position="1"/>
        <end position="23"/>
    </location>
</feature>
<feature type="chain" id="PRO_5035215199" description="Protein kinase domain-containing protein" evidence="4">
    <location>
        <begin position="24"/>
        <end position="678"/>
    </location>
</feature>
<feature type="compositionally biased region" description="Basic and acidic residues" evidence="3">
    <location>
        <begin position="284"/>
        <end position="297"/>
    </location>
</feature>
<accession>A0A8J5XK87</accession>
<dbReference type="InterPro" id="IPR000719">
    <property type="entry name" value="Prot_kinase_dom"/>
</dbReference>
<comment type="caution">
    <text evidence="6">The sequence shown here is derived from an EMBL/GenBank/DDBJ whole genome shotgun (WGS) entry which is preliminary data.</text>
</comment>
<dbReference type="InterPro" id="IPR050117">
    <property type="entry name" value="MAPK"/>
</dbReference>
<dbReference type="PANTHER" id="PTHR24055">
    <property type="entry name" value="MITOGEN-ACTIVATED PROTEIN KINASE"/>
    <property type="match status" value="1"/>
</dbReference>
<evidence type="ECO:0000256" key="4">
    <source>
        <dbReference type="SAM" id="SignalP"/>
    </source>
</evidence>
<dbReference type="Pfam" id="PF00069">
    <property type="entry name" value="Pkinase"/>
    <property type="match status" value="1"/>
</dbReference>
<dbReference type="EMBL" id="JAGTXO010000001">
    <property type="protein sequence ID" value="KAG8470816.1"/>
    <property type="molecule type" value="Genomic_DNA"/>
</dbReference>